<dbReference type="Proteomes" id="UP000649617">
    <property type="component" value="Unassembled WGS sequence"/>
</dbReference>
<dbReference type="AlphaFoldDB" id="A0A812UKJ6"/>
<reference evidence="1" key="1">
    <citation type="submission" date="2021-02" db="EMBL/GenBank/DDBJ databases">
        <authorList>
            <person name="Dougan E. K."/>
            <person name="Rhodes N."/>
            <person name="Thang M."/>
            <person name="Chan C."/>
        </authorList>
    </citation>
    <scope>NUCLEOTIDE SEQUENCE</scope>
</reference>
<evidence type="ECO:0000313" key="2">
    <source>
        <dbReference type="Proteomes" id="UP000649617"/>
    </source>
</evidence>
<keyword evidence="2" id="KW-1185">Reference proteome</keyword>
<gene>
    <name evidence="1" type="ORF">SPIL2461_LOCUS15340</name>
</gene>
<organism evidence="1 2">
    <name type="scientific">Symbiodinium pilosum</name>
    <name type="common">Dinoflagellate</name>
    <dbReference type="NCBI Taxonomy" id="2952"/>
    <lineage>
        <taxon>Eukaryota</taxon>
        <taxon>Sar</taxon>
        <taxon>Alveolata</taxon>
        <taxon>Dinophyceae</taxon>
        <taxon>Suessiales</taxon>
        <taxon>Symbiodiniaceae</taxon>
        <taxon>Symbiodinium</taxon>
    </lineage>
</organism>
<evidence type="ECO:0000313" key="1">
    <source>
        <dbReference type="EMBL" id="CAE7569846.1"/>
    </source>
</evidence>
<dbReference type="EMBL" id="CAJNIZ010037169">
    <property type="protein sequence ID" value="CAE7569846.1"/>
    <property type="molecule type" value="Genomic_DNA"/>
</dbReference>
<proteinExistence type="predicted"/>
<protein>
    <submittedName>
        <fullName evidence="1">Uncharacterized protein</fullName>
    </submittedName>
</protein>
<accession>A0A812UKJ6</accession>
<comment type="caution">
    <text evidence="1">The sequence shown here is derived from an EMBL/GenBank/DDBJ whole genome shotgun (WGS) entry which is preliminary data.</text>
</comment>
<feature type="non-terminal residue" evidence="1">
    <location>
        <position position="50"/>
    </location>
</feature>
<sequence length="50" mass="5405">SGKLDPDEDVQVQVTFEAAGDEDYDSKIAIWVDGVQGEPMSSFETGQELA</sequence>
<name>A0A812UKJ6_SYMPI</name>
<feature type="non-terminal residue" evidence="1">
    <location>
        <position position="1"/>
    </location>
</feature>